<proteinExistence type="predicted"/>
<feature type="compositionally biased region" description="Low complexity" evidence="1">
    <location>
        <begin position="22"/>
        <end position="47"/>
    </location>
</feature>
<evidence type="ECO:0000256" key="1">
    <source>
        <dbReference type="SAM" id="MobiDB-lite"/>
    </source>
</evidence>
<gene>
    <name evidence="2" type="ORF">BWR60_21105</name>
</gene>
<feature type="compositionally biased region" description="Basic and acidic residues" evidence="1">
    <location>
        <begin position="1"/>
        <end position="21"/>
    </location>
</feature>
<comment type="caution">
    <text evidence="2">The sequence shown here is derived from an EMBL/GenBank/DDBJ whole genome shotgun (WGS) entry which is preliminary data.</text>
</comment>
<dbReference type="STRING" id="1122125.GCA_000423185_04984"/>
<evidence type="ECO:0000313" key="3">
    <source>
        <dbReference type="Proteomes" id="UP000196655"/>
    </source>
</evidence>
<reference evidence="3" key="1">
    <citation type="submission" date="2017-05" db="EMBL/GenBank/DDBJ databases">
        <authorList>
            <person name="Macchi M."/>
            <person name="Festa S."/>
            <person name="Coppotelli B.M."/>
            <person name="Morelli I.S."/>
        </authorList>
    </citation>
    <scope>NUCLEOTIDE SEQUENCE [LARGE SCALE GENOMIC DNA]</scope>
    <source>
        <strain evidence="3">I</strain>
    </source>
</reference>
<evidence type="ECO:0000313" key="2">
    <source>
        <dbReference type="EMBL" id="OWJ65183.1"/>
    </source>
</evidence>
<keyword evidence="3" id="KW-1185">Reference proteome</keyword>
<evidence type="ECO:0008006" key="4">
    <source>
        <dbReference type="Google" id="ProtNLM"/>
    </source>
</evidence>
<accession>A0A211ZIV6</accession>
<dbReference type="Proteomes" id="UP000196655">
    <property type="component" value="Unassembled WGS sequence"/>
</dbReference>
<protein>
    <recommendedName>
        <fullName evidence="4">Cell division protein FtsZ</fullName>
    </recommendedName>
</protein>
<dbReference type="AlphaFoldDB" id="A0A211ZIV6"/>
<dbReference type="EMBL" id="NHON01000042">
    <property type="protein sequence ID" value="OWJ65183.1"/>
    <property type="molecule type" value="Genomic_DNA"/>
</dbReference>
<organism evidence="2 3">
    <name type="scientific">Inquilinus limosus</name>
    <dbReference type="NCBI Taxonomy" id="171674"/>
    <lineage>
        <taxon>Bacteria</taxon>
        <taxon>Pseudomonadati</taxon>
        <taxon>Pseudomonadota</taxon>
        <taxon>Alphaproteobacteria</taxon>
        <taxon>Rhodospirillales</taxon>
        <taxon>Rhodospirillaceae</taxon>
        <taxon>Inquilinus</taxon>
    </lineage>
</organism>
<feature type="region of interest" description="Disordered" evidence="1">
    <location>
        <begin position="1"/>
        <end position="76"/>
    </location>
</feature>
<name>A0A211ZIV6_9PROT</name>
<sequence>MTGLLREEEQPQPEAHHEPTLRQEPAPRAAAEPARAPEAPRPVAQQRLAIDAGRAPLPRSDEDALDIPAFLRRQAN</sequence>